<keyword evidence="2 7" id="KW-0699">rRNA-binding</keyword>
<dbReference type="EMBL" id="CP022684">
    <property type="protein sequence ID" value="AUM13664.1"/>
    <property type="molecule type" value="Genomic_DNA"/>
</dbReference>
<keyword evidence="5 7" id="KW-0687">Ribonucleoprotein</keyword>
<dbReference type="FunFam" id="3.10.430.100:FF:000001">
    <property type="entry name" value="50S ribosomal protein L9"/>
    <property type="match status" value="1"/>
</dbReference>
<name>A0A2K9LS56_9GAMM</name>
<dbReference type="HAMAP" id="MF_00503">
    <property type="entry name" value="Ribosomal_bL9"/>
    <property type="match status" value="1"/>
</dbReference>
<dbReference type="InterPro" id="IPR036935">
    <property type="entry name" value="Ribosomal_bL9_N_sf"/>
</dbReference>
<dbReference type="PANTHER" id="PTHR21368">
    <property type="entry name" value="50S RIBOSOMAL PROTEIN L9"/>
    <property type="match status" value="1"/>
</dbReference>
<dbReference type="InterPro" id="IPR020070">
    <property type="entry name" value="Ribosomal_bL9_N"/>
</dbReference>
<comment type="similarity">
    <text evidence="1 7">Belongs to the bacterial ribosomal protein bL9 family.</text>
</comment>
<evidence type="ECO:0000256" key="8">
    <source>
        <dbReference type="SAM" id="Coils"/>
    </source>
</evidence>
<dbReference type="InterPro" id="IPR036791">
    <property type="entry name" value="Ribosomal_bL9_C_sf"/>
</dbReference>
<feature type="domain" description="Ribosomal protein L9" evidence="9">
    <location>
        <begin position="13"/>
        <end position="40"/>
    </location>
</feature>
<dbReference type="GO" id="GO:1990904">
    <property type="term" value="C:ribonucleoprotein complex"/>
    <property type="evidence" value="ECO:0007669"/>
    <property type="project" value="UniProtKB-KW"/>
</dbReference>
<dbReference type="InterPro" id="IPR000244">
    <property type="entry name" value="Ribosomal_bL9"/>
</dbReference>
<keyword evidence="3 7" id="KW-0694">RNA-binding</keyword>
<keyword evidence="11" id="KW-1185">Reference proteome</keyword>
<keyword evidence="8" id="KW-0175">Coiled coil</keyword>
<proteinExistence type="inferred from homology"/>
<evidence type="ECO:0000256" key="1">
    <source>
        <dbReference type="ARBA" id="ARBA00010605"/>
    </source>
</evidence>
<dbReference type="NCBIfam" id="TIGR00158">
    <property type="entry name" value="L9"/>
    <property type="match status" value="1"/>
</dbReference>
<sequence>MEIILLERNRNLGELGDKVNVRAGFGRNYLIPQGKAVPATEANVKHFEERRAELEKAAADKLAAAQARADKVTELASVTIPAKSGDEGKLFGSVGTRDIAEAITAAGVEVTKAEVLMPNGAIRNAGDYEIDLQIHSDITATLKVSVVPE</sequence>
<evidence type="ECO:0000256" key="4">
    <source>
        <dbReference type="ARBA" id="ARBA00022980"/>
    </source>
</evidence>
<feature type="coiled-coil region" evidence="8">
    <location>
        <begin position="37"/>
        <end position="64"/>
    </location>
</feature>
<dbReference type="Gene3D" id="3.10.430.100">
    <property type="entry name" value="Ribosomal protein L9, C-terminal domain"/>
    <property type="match status" value="1"/>
</dbReference>
<evidence type="ECO:0000256" key="5">
    <source>
        <dbReference type="ARBA" id="ARBA00023274"/>
    </source>
</evidence>
<dbReference type="OrthoDB" id="9788336at2"/>
<dbReference type="GO" id="GO:0005840">
    <property type="term" value="C:ribosome"/>
    <property type="evidence" value="ECO:0007669"/>
    <property type="project" value="UniProtKB-KW"/>
</dbReference>
<dbReference type="GO" id="GO:0003735">
    <property type="term" value="F:structural constituent of ribosome"/>
    <property type="evidence" value="ECO:0007669"/>
    <property type="project" value="InterPro"/>
</dbReference>
<dbReference type="KEGG" id="kak:Kalk_15070"/>
<organism evidence="10 11">
    <name type="scientific">Ketobacter alkanivorans</name>
    <dbReference type="NCBI Taxonomy" id="1917421"/>
    <lineage>
        <taxon>Bacteria</taxon>
        <taxon>Pseudomonadati</taxon>
        <taxon>Pseudomonadota</taxon>
        <taxon>Gammaproteobacteria</taxon>
        <taxon>Pseudomonadales</taxon>
        <taxon>Ketobacteraceae</taxon>
        <taxon>Ketobacter</taxon>
    </lineage>
</organism>
<dbReference type="InterPro" id="IPR009027">
    <property type="entry name" value="Ribosomal_bL9/RNase_H1_N"/>
</dbReference>
<dbReference type="AlphaFoldDB" id="A0A2K9LS56"/>
<dbReference type="PROSITE" id="PS00651">
    <property type="entry name" value="RIBOSOMAL_L9"/>
    <property type="match status" value="1"/>
</dbReference>
<evidence type="ECO:0000256" key="6">
    <source>
        <dbReference type="ARBA" id="ARBA00035292"/>
    </source>
</evidence>
<comment type="function">
    <text evidence="7">Binds to the 23S rRNA.</text>
</comment>
<keyword evidence="4 7" id="KW-0689">Ribosomal protein</keyword>
<evidence type="ECO:0000256" key="3">
    <source>
        <dbReference type="ARBA" id="ARBA00022884"/>
    </source>
</evidence>
<dbReference type="RefSeq" id="WP_101895039.1">
    <property type="nucleotide sequence ID" value="NZ_CP022684.1"/>
</dbReference>
<protein>
    <recommendedName>
        <fullName evidence="6 7">Large ribosomal subunit protein bL9</fullName>
    </recommendedName>
</protein>
<dbReference type="GO" id="GO:0006412">
    <property type="term" value="P:translation"/>
    <property type="evidence" value="ECO:0007669"/>
    <property type="project" value="UniProtKB-UniRule"/>
</dbReference>
<dbReference type="SUPFAM" id="SSF55658">
    <property type="entry name" value="L9 N-domain-like"/>
    <property type="match status" value="1"/>
</dbReference>
<gene>
    <name evidence="7" type="primary">rplI</name>
    <name evidence="10" type="ORF">Kalk_15070</name>
</gene>
<dbReference type="Proteomes" id="UP000235116">
    <property type="component" value="Chromosome"/>
</dbReference>
<evidence type="ECO:0000256" key="2">
    <source>
        <dbReference type="ARBA" id="ARBA00022730"/>
    </source>
</evidence>
<reference evidence="11" key="1">
    <citation type="submission" date="2017-08" db="EMBL/GenBank/DDBJ databases">
        <title>Direct submision.</title>
        <authorList>
            <person name="Kim S.-J."/>
            <person name="Rhee S.-K."/>
        </authorList>
    </citation>
    <scope>NUCLEOTIDE SEQUENCE [LARGE SCALE GENOMIC DNA]</scope>
    <source>
        <strain evidence="11">GI5</strain>
    </source>
</reference>
<dbReference type="GO" id="GO:0019843">
    <property type="term" value="F:rRNA binding"/>
    <property type="evidence" value="ECO:0007669"/>
    <property type="project" value="UniProtKB-UniRule"/>
</dbReference>
<dbReference type="Pfam" id="PF01281">
    <property type="entry name" value="Ribosomal_L9_N"/>
    <property type="match status" value="1"/>
</dbReference>
<evidence type="ECO:0000313" key="10">
    <source>
        <dbReference type="EMBL" id="AUM13664.1"/>
    </source>
</evidence>
<dbReference type="InterPro" id="IPR020594">
    <property type="entry name" value="Ribosomal_bL9_bac/chp"/>
</dbReference>
<accession>A0A2K9LS56</accession>
<dbReference type="Pfam" id="PF03948">
    <property type="entry name" value="Ribosomal_L9_C"/>
    <property type="match status" value="1"/>
</dbReference>
<dbReference type="SUPFAM" id="SSF55653">
    <property type="entry name" value="Ribosomal protein L9 C-domain"/>
    <property type="match status" value="1"/>
</dbReference>
<dbReference type="InterPro" id="IPR020069">
    <property type="entry name" value="Ribosomal_bL9_C"/>
</dbReference>
<evidence type="ECO:0000313" key="11">
    <source>
        <dbReference type="Proteomes" id="UP000235116"/>
    </source>
</evidence>
<evidence type="ECO:0000256" key="7">
    <source>
        <dbReference type="HAMAP-Rule" id="MF_00503"/>
    </source>
</evidence>
<evidence type="ECO:0000259" key="9">
    <source>
        <dbReference type="PROSITE" id="PS00651"/>
    </source>
</evidence>
<dbReference type="Gene3D" id="3.40.5.10">
    <property type="entry name" value="Ribosomal protein L9, N-terminal domain"/>
    <property type="match status" value="1"/>
</dbReference>